<dbReference type="OrthoDB" id="5870534at2759"/>
<sequence length="74" mass="8487">MDNYKKAVTQSLSQSEENYGFYERMNLSYELDQRAREAMALEVAKLDQAFLPPALYTFDELITDCTFSGKKCSA</sequence>
<reference evidence="2" key="1">
    <citation type="journal article" date="2014" name="Nat. Genet.">
        <title>Genome of the human hookworm Necator americanus.</title>
        <authorList>
            <person name="Tang Y.T."/>
            <person name="Gao X."/>
            <person name="Rosa B.A."/>
            <person name="Abubucker S."/>
            <person name="Hallsworth-Pepin K."/>
            <person name="Martin J."/>
            <person name="Tyagi R."/>
            <person name="Heizer E."/>
            <person name="Zhang X."/>
            <person name="Bhonagiri-Palsikar V."/>
            <person name="Minx P."/>
            <person name="Warren W.C."/>
            <person name="Wang Q."/>
            <person name="Zhan B."/>
            <person name="Hotez P.J."/>
            <person name="Sternberg P.W."/>
            <person name="Dougall A."/>
            <person name="Gaze S.T."/>
            <person name="Mulvenna J."/>
            <person name="Sotillo J."/>
            <person name="Ranganathan S."/>
            <person name="Rabelo E.M."/>
            <person name="Wilson R.K."/>
            <person name="Felgner P.L."/>
            <person name="Bethony J."/>
            <person name="Hawdon J.M."/>
            <person name="Gasser R.B."/>
            <person name="Loukas A."/>
            <person name="Mitreva M."/>
        </authorList>
    </citation>
    <scope>NUCLEOTIDE SEQUENCE [LARGE SCALE GENOMIC DNA]</scope>
</reference>
<gene>
    <name evidence="1" type="ORF">NECAME_01586</name>
</gene>
<keyword evidence="2" id="KW-1185">Reference proteome</keyword>
<accession>W2TTD6</accession>
<dbReference type="AlphaFoldDB" id="W2TTD6"/>
<dbReference type="EMBL" id="KI657952">
    <property type="protein sequence ID" value="ETN84366.1"/>
    <property type="molecule type" value="Genomic_DNA"/>
</dbReference>
<evidence type="ECO:0000313" key="2">
    <source>
        <dbReference type="Proteomes" id="UP000053676"/>
    </source>
</evidence>
<name>W2TTD6_NECAM</name>
<protein>
    <submittedName>
        <fullName evidence="1">Uncharacterized protein</fullName>
    </submittedName>
</protein>
<dbReference type="Proteomes" id="UP000053676">
    <property type="component" value="Unassembled WGS sequence"/>
</dbReference>
<organism evidence="1 2">
    <name type="scientific">Necator americanus</name>
    <name type="common">Human hookworm</name>
    <dbReference type="NCBI Taxonomy" id="51031"/>
    <lineage>
        <taxon>Eukaryota</taxon>
        <taxon>Metazoa</taxon>
        <taxon>Ecdysozoa</taxon>
        <taxon>Nematoda</taxon>
        <taxon>Chromadorea</taxon>
        <taxon>Rhabditida</taxon>
        <taxon>Rhabditina</taxon>
        <taxon>Rhabditomorpha</taxon>
        <taxon>Strongyloidea</taxon>
        <taxon>Ancylostomatidae</taxon>
        <taxon>Bunostominae</taxon>
        <taxon>Necator</taxon>
    </lineage>
</organism>
<dbReference type="KEGG" id="nai:NECAME_01586"/>
<evidence type="ECO:0000313" key="1">
    <source>
        <dbReference type="EMBL" id="ETN84366.1"/>
    </source>
</evidence>
<proteinExistence type="predicted"/>